<dbReference type="Proteomes" id="UP000095333">
    <property type="component" value="Unassembled WGS sequence"/>
</dbReference>
<accession>A0A174AGL6</accession>
<gene>
    <name evidence="1" type="ORF">ERS852457_00966</name>
</gene>
<evidence type="ECO:0000313" key="2">
    <source>
        <dbReference type="Proteomes" id="UP000095333"/>
    </source>
</evidence>
<proteinExistence type="predicted"/>
<protein>
    <submittedName>
        <fullName evidence="1">Myosin SH3 domain-containing protein</fullName>
    </submittedName>
</protein>
<organism evidence="1 2">
    <name type="scientific">Phocaeicola vulgatus</name>
    <name type="common">Bacteroides vulgatus</name>
    <dbReference type="NCBI Taxonomy" id="821"/>
    <lineage>
        <taxon>Bacteria</taxon>
        <taxon>Pseudomonadati</taxon>
        <taxon>Bacteroidota</taxon>
        <taxon>Bacteroidia</taxon>
        <taxon>Bacteroidales</taxon>
        <taxon>Bacteroidaceae</taxon>
        <taxon>Phocaeicola</taxon>
    </lineage>
</organism>
<dbReference type="EMBL" id="CYZI01000003">
    <property type="protein sequence ID" value="CUN87851.1"/>
    <property type="molecule type" value="Genomic_DNA"/>
</dbReference>
<reference evidence="1 2" key="1">
    <citation type="submission" date="2015-09" db="EMBL/GenBank/DDBJ databases">
        <authorList>
            <consortium name="Pathogen Informatics"/>
        </authorList>
    </citation>
    <scope>NUCLEOTIDE SEQUENCE [LARGE SCALE GENOMIC DNA]</scope>
    <source>
        <strain evidence="1 2">2789STDY5834842</strain>
    </source>
</reference>
<dbReference type="AlphaFoldDB" id="A0A174AGL6"/>
<name>A0A174AGL6_PHOVU</name>
<sequence length="55" mass="6375">MDEKDFPEYGQQCELIIPWRGYHRGTIVGKTARGFTVQFSSGAEIDVYEDEIEFD</sequence>
<dbReference type="RefSeq" id="WP_172676547.1">
    <property type="nucleotide sequence ID" value="NZ_CYZI01000003.1"/>
</dbReference>
<evidence type="ECO:0000313" key="1">
    <source>
        <dbReference type="EMBL" id="CUN87851.1"/>
    </source>
</evidence>